<reference evidence="2" key="1">
    <citation type="journal article" date="2017" name="Nature">
        <title>The genome of Chenopodium quinoa.</title>
        <authorList>
            <person name="Jarvis D.E."/>
            <person name="Ho Y.S."/>
            <person name="Lightfoot D.J."/>
            <person name="Schmoeckel S.M."/>
            <person name="Li B."/>
            <person name="Borm T.J.A."/>
            <person name="Ohyanagi H."/>
            <person name="Mineta K."/>
            <person name="Michell C.T."/>
            <person name="Saber N."/>
            <person name="Kharbatia N.M."/>
            <person name="Rupper R.R."/>
            <person name="Sharp A.R."/>
            <person name="Dally N."/>
            <person name="Boughton B.A."/>
            <person name="Woo Y.H."/>
            <person name="Gao G."/>
            <person name="Schijlen E.G.W.M."/>
            <person name="Guo X."/>
            <person name="Momin A.A."/>
            <person name="Negrao S."/>
            <person name="Al-Babili S."/>
            <person name="Gehring C."/>
            <person name="Roessner U."/>
            <person name="Jung C."/>
            <person name="Murphy K."/>
            <person name="Arold S.T."/>
            <person name="Gojobori T."/>
            <person name="van der Linden C.G."/>
            <person name="van Loo E.N."/>
            <person name="Jellen E.N."/>
            <person name="Maughan P.J."/>
            <person name="Tester M."/>
        </authorList>
    </citation>
    <scope>NUCLEOTIDE SEQUENCE [LARGE SCALE GENOMIC DNA]</scope>
    <source>
        <strain evidence="2">cv. PI 614886</strain>
    </source>
</reference>
<protein>
    <recommendedName>
        <fullName evidence="1">Reverse transcriptase Ty1/copia-type domain-containing protein</fullName>
    </recommendedName>
</protein>
<organism evidence="2 3">
    <name type="scientific">Chenopodium quinoa</name>
    <name type="common">Quinoa</name>
    <dbReference type="NCBI Taxonomy" id="63459"/>
    <lineage>
        <taxon>Eukaryota</taxon>
        <taxon>Viridiplantae</taxon>
        <taxon>Streptophyta</taxon>
        <taxon>Embryophyta</taxon>
        <taxon>Tracheophyta</taxon>
        <taxon>Spermatophyta</taxon>
        <taxon>Magnoliopsida</taxon>
        <taxon>eudicotyledons</taxon>
        <taxon>Gunneridae</taxon>
        <taxon>Pentapetalae</taxon>
        <taxon>Caryophyllales</taxon>
        <taxon>Chenopodiaceae</taxon>
        <taxon>Chenopodioideae</taxon>
        <taxon>Atripliceae</taxon>
        <taxon>Chenopodium</taxon>
    </lineage>
</organism>
<reference evidence="2" key="2">
    <citation type="submission" date="2021-03" db="UniProtKB">
        <authorList>
            <consortium name="EnsemblPlants"/>
        </authorList>
    </citation>
    <scope>IDENTIFICATION</scope>
</reference>
<evidence type="ECO:0000259" key="1">
    <source>
        <dbReference type="Pfam" id="PF07727"/>
    </source>
</evidence>
<dbReference type="InterPro" id="IPR043502">
    <property type="entry name" value="DNA/RNA_pol_sf"/>
</dbReference>
<dbReference type="EnsemblPlants" id="AUR62041596-RA">
    <property type="protein sequence ID" value="AUR62041596-RA:cds"/>
    <property type="gene ID" value="AUR62041596"/>
</dbReference>
<evidence type="ECO:0000313" key="3">
    <source>
        <dbReference type="Proteomes" id="UP000596660"/>
    </source>
</evidence>
<dbReference type="PANTHER" id="PTHR11439">
    <property type="entry name" value="GAG-POL-RELATED RETROTRANSPOSON"/>
    <property type="match status" value="1"/>
</dbReference>
<feature type="domain" description="Reverse transcriptase Ty1/copia-type" evidence="1">
    <location>
        <begin position="102"/>
        <end position="252"/>
    </location>
</feature>
<dbReference type="Pfam" id="PF07727">
    <property type="entry name" value="RVT_2"/>
    <property type="match status" value="1"/>
</dbReference>
<proteinExistence type="predicted"/>
<dbReference type="InterPro" id="IPR013103">
    <property type="entry name" value="RVT_2"/>
</dbReference>
<dbReference type="PANTHER" id="PTHR11439:SF491">
    <property type="entry name" value="INTEGRASE CATALYTIC DOMAIN-CONTAINING PROTEIN"/>
    <property type="match status" value="1"/>
</dbReference>
<dbReference type="Gramene" id="AUR62041596-RA">
    <property type="protein sequence ID" value="AUR62041596-RA:cds"/>
    <property type="gene ID" value="AUR62041596"/>
</dbReference>
<evidence type="ECO:0000313" key="2">
    <source>
        <dbReference type="EnsemblPlants" id="AUR62041596-RA:cds"/>
    </source>
</evidence>
<accession>A0A803N762</accession>
<dbReference type="CDD" id="cd09272">
    <property type="entry name" value="RNase_HI_RT_Ty1"/>
    <property type="match status" value="1"/>
</dbReference>
<sequence>MDKWSILVFFKMRRIIWIMKRRVLQQQQQDSLASTKPKRNYKLVQKFGSERPLRHYGQVNLVEYALSVEDDESVTFKQAVKDKDSESWLVAMEEEMQYLHKNKIWEVVPLLVGKTAISCKWVYKRKEDPSKLDKIRYKARLVAKGFAQKEGVDYNEIFSPVVKHTSIQVLCCSIQLDVKTTFLLGDLDEEIYMYQPEGFKVEGKENQVCRLRKSLYGLEQSPRQWYKRFDSFMLKQGFSRSSYDCCVYIRKLRGVKWILRYLKYLKGTIDKGLCFGGNTCQISGFVFSDYAGDLDRRRSTTSYVIKIHGAPVSWFQATVALSTTKTEYMAMAEGVKETLSLRGLLDDLGLKQDSVNLNCVKVLFTSPRTRFIMLVPNI</sequence>
<name>A0A803N762_CHEQI</name>
<keyword evidence="3" id="KW-1185">Reference proteome</keyword>
<dbReference type="AlphaFoldDB" id="A0A803N762"/>
<dbReference type="Proteomes" id="UP000596660">
    <property type="component" value="Unplaced"/>
</dbReference>
<dbReference type="SUPFAM" id="SSF56672">
    <property type="entry name" value="DNA/RNA polymerases"/>
    <property type="match status" value="1"/>
</dbReference>